<keyword evidence="4" id="KW-1185">Reference proteome</keyword>
<dbReference type="PROSITE" id="PS51257">
    <property type="entry name" value="PROKAR_LIPOPROTEIN"/>
    <property type="match status" value="1"/>
</dbReference>
<reference evidence="4" key="1">
    <citation type="journal article" date="2016" name="Nat. Commun.">
        <title>The Gonium pectorale genome demonstrates co-option of cell cycle regulation during the evolution of multicellularity.</title>
        <authorList>
            <person name="Hanschen E.R."/>
            <person name="Marriage T.N."/>
            <person name="Ferris P.J."/>
            <person name="Hamaji T."/>
            <person name="Toyoda A."/>
            <person name="Fujiyama A."/>
            <person name="Neme R."/>
            <person name="Noguchi H."/>
            <person name="Minakuchi Y."/>
            <person name="Suzuki M."/>
            <person name="Kawai-Toyooka H."/>
            <person name="Smith D.R."/>
            <person name="Sparks H."/>
            <person name="Anderson J."/>
            <person name="Bakaric R."/>
            <person name="Luria V."/>
            <person name="Karger A."/>
            <person name="Kirschner M.W."/>
            <person name="Durand P.M."/>
            <person name="Michod R.E."/>
            <person name="Nozaki H."/>
            <person name="Olson B.J."/>
        </authorList>
    </citation>
    <scope>NUCLEOTIDE SEQUENCE [LARGE SCALE GENOMIC DNA]</scope>
    <source>
        <strain evidence="4">NIES-2863</strain>
    </source>
</reference>
<feature type="signal peptide" evidence="2">
    <location>
        <begin position="1"/>
        <end position="28"/>
    </location>
</feature>
<name>A0A150H3X4_GONPE</name>
<feature type="compositionally biased region" description="Basic residues" evidence="1">
    <location>
        <begin position="331"/>
        <end position="340"/>
    </location>
</feature>
<protein>
    <submittedName>
        <fullName evidence="3">Uncharacterized protein</fullName>
    </submittedName>
</protein>
<dbReference type="AlphaFoldDB" id="A0A150H3X4"/>
<feature type="region of interest" description="Disordered" evidence="1">
    <location>
        <begin position="263"/>
        <end position="295"/>
    </location>
</feature>
<evidence type="ECO:0000313" key="3">
    <source>
        <dbReference type="EMBL" id="KXZ56752.1"/>
    </source>
</evidence>
<dbReference type="Proteomes" id="UP000075714">
    <property type="component" value="Unassembled WGS sequence"/>
</dbReference>
<keyword evidence="2" id="KW-0732">Signal</keyword>
<sequence>MTAPHKRLAAYVSLLSIALIASNQLASACNWEAASGNRGQATWLLQNCVADLPGGSLLADNSTLSNRDPGRWLPAGLRPPAAPAGLPLLLRNVTLRLPSCGPLWELAAAECTFRLSSTWPVSGLQAGPSFLYYPRLAGATATAERLNLTCPPRDWAALLKAPPSATEEQFAGPVRLAPCGTASVGSGEELLAAVAALQPGHTRLLVTITANISLPTKPTPQRLDPCPDDAQPLITVYRNVTLAGGYGPGTGAAARSVNHGCGGGEDDNGAGDIGDVYGNSDPETPGGGGGAVRVASDPTVVQGGCTELDLGMRRNAFGLAAGWELLQQQRQRQRQRRGRLRGSGQGHEREQPGRLAYWRGRPVLVLSDLTLVNGAPGPPSSWPMGLLSVTHSFLGMDRYASYWGLRMRSLDPGERVSAHWLRNLSEPASFITDTEGHKALSGTLRDYFISFNYTITSTPLLTPAIPADFNLWSARLAGMRLLQPPPEGAAVGGYALQLATAGPTANGPVFLPPSSFAVANSSAQLLALLQEPWPDGPRVILLLSNISLLPGQWPPGGAALRYNVSLVGPVTGPTVWLDDSAGLGLVQPAARAPRGPVNGSSASGTSSTAPVVVVVLERLFIVTDAVSPLFMGVNSGRILAGAEASVRELGPSAQESDAWRAWRSSK</sequence>
<gene>
    <name evidence="3" type="ORF">GPECTOR_1g678</name>
</gene>
<dbReference type="OrthoDB" id="550265at2759"/>
<evidence type="ECO:0000313" key="4">
    <source>
        <dbReference type="Proteomes" id="UP000075714"/>
    </source>
</evidence>
<accession>A0A150H3X4</accession>
<feature type="chain" id="PRO_5007562408" evidence="2">
    <location>
        <begin position="29"/>
        <end position="666"/>
    </location>
</feature>
<dbReference type="EMBL" id="LSYV01000002">
    <property type="protein sequence ID" value="KXZ56752.1"/>
    <property type="molecule type" value="Genomic_DNA"/>
</dbReference>
<comment type="caution">
    <text evidence="3">The sequence shown here is derived from an EMBL/GenBank/DDBJ whole genome shotgun (WGS) entry which is preliminary data.</text>
</comment>
<evidence type="ECO:0000256" key="1">
    <source>
        <dbReference type="SAM" id="MobiDB-lite"/>
    </source>
</evidence>
<feature type="region of interest" description="Disordered" evidence="1">
    <location>
        <begin position="330"/>
        <end position="353"/>
    </location>
</feature>
<evidence type="ECO:0000256" key="2">
    <source>
        <dbReference type="SAM" id="SignalP"/>
    </source>
</evidence>
<proteinExistence type="predicted"/>
<organism evidence="3 4">
    <name type="scientific">Gonium pectorale</name>
    <name type="common">Green alga</name>
    <dbReference type="NCBI Taxonomy" id="33097"/>
    <lineage>
        <taxon>Eukaryota</taxon>
        <taxon>Viridiplantae</taxon>
        <taxon>Chlorophyta</taxon>
        <taxon>core chlorophytes</taxon>
        <taxon>Chlorophyceae</taxon>
        <taxon>CS clade</taxon>
        <taxon>Chlamydomonadales</taxon>
        <taxon>Volvocaceae</taxon>
        <taxon>Gonium</taxon>
    </lineage>
</organism>